<evidence type="ECO:0000313" key="1">
    <source>
        <dbReference type="EMBL" id="REA64100.1"/>
    </source>
</evidence>
<evidence type="ECO:0008006" key="3">
    <source>
        <dbReference type="Google" id="ProtNLM"/>
    </source>
</evidence>
<gene>
    <name evidence="1" type="ORF">DSL64_00655</name>
</gene>
<accession>A0A3D8YHS7</accession>
<organism evidence="1 2">
    <name type="scientific">Dyadobacter luteus</name>
    <dbReference type="NCBI Taxonomy" id="2259619"/>
    <lineage>
        <taxon>Bacteria</taxon>
        <taxon>Pseudomonadati</taxon>
        <taxon>Bacteroidota</taxon>
        <taxon>Cytophagia</taxon>
        <taxon>Cytophagales</taxon>
        <taxon>Spirosomataceae</taxon>
        <taxon>Dyadobacter</taxon>
    </lineage>
</organism>
<dbReference type="CDD" id="cd00229">
    <property type="entry name" value="SGNH_hydrolase"/>
    <property type="match status" value="1"/>
</dbReference>
<reference evidence="1 2" key="1">
    <citation type="submission" date="2018-07" db="EMBL/GenBank/DDBJ databases">
        <title>Dyadobacter roseus sp. nov., isolated from rose rhizosphere soil.</title>
        <authorList>
            <person name="Chen L."/>
        </authorList>
    </citation>
    <scope>NUCLEOTIDE SEQUENCE [LARGE SCALE GENOMIC DNA]</scope>
    <source>
        <strain evidence="1 2">RS19</strain>
    </source>
</reference>
<dbReference type="SUPFAM" id="SSF52266">
    <property type="entry name" value="SGNH hydrolase"/>
    <property type="match status" value="1"/>
</dbReference>
<name>A0A3D8YHS7_9BACT</name>
<comment type="caution">
    <text evidence="1">The sequence shown here is derived from an EMBL/GenBank/DDBJ whole genome shotgun (WGS) entry which is preliminary data.</text>
</comment>
<dbReference type="RefSeq" id="WP_115828708.1">
    <property type="nucleotide sequence ID" value="NZ_QNUL01000001.1"/>
</dbReference>
<protein>
    <recommendedName>
        <fullName evidence="3">SGNH/GDSL hydrolase family protein</fullName>
    </recommendedName>
</protein>
<proteinExistence type="predicted"/>
<evidence type="ECO:0000313" key="2">
    <source>
        <dbReference type="Proteomes" id="UP000256373"/>
    </source>
</evidence>
<dbReference type="OrthoDB" id="1091634at2"/>
<dbReference type="AlphaFoldDB" id="A0A3D8YHS7"/>
<sequence length="318" mass="35832">MKLRGIALLFTTITIFSFWQCRNEPHPVQMGVDTCTSVALSDPGIFISKMPQPSFSLASGKVPYGSKIVLHADSLPAPGIYEISVDEGKNWKAAECFAVTDTMNVWGRTRYKNILSPVSKASFTIFYQRVLIVGNSITLHGPLPDRGWFGNWGMAASAPDKDYVYQISAKLKALNPAVDIRLLIAVDFEQNYRTYDYAAVKPFTDFAPDLIVMRIAENTKMTTINDYENRYDRLITELRLKNASSKVICTTSFWANMEEASYRIRNVARNRGYEIADFAEMFEDASLTAIDKFQERDIGIHPSDKGMKAIADNISKHF</sequence>
<keyword evidence="2" id="KW-1185">Reference proteome</keyword>
<dbReference type="GO" id="GO:0016788">
    <property type="term" value="F:hydrolase activity, acting on ester bonds"/>
    <property type="evidence" value="ECO:0007669"/>
    <property type="project" value="UniProtKB-ARBA"/>
</dbReference>
<dbReference type="EMBL" id="QNUL01000001">
    <property type="protein sequence ID" value="REA64100.1"/>
    <property type="molecule type" value="Genomic_DNA"/>
</dbReference>
<dbReference type="Gene3D" id="3.40.50.1110">
    <property type="entry name" value="SGNH hydrolase"/>
    <property type="match status" value="1"/>
</dbReference>
<dbReference type="InterPro" id="IPR036514">
    <property type="entry name" value="SGNH_hydro_sf"/>
</dbReference>
<dbReference type="Proteomes" id="UP000256373">
    <property type="component" value="Unassembled WGS sequence"/>
</dbReference>